<evidence type="ECO:0000256" key="2">
    <source>
        <dbReference type="SAM" id="Phobius"/>
    </source>
</evidence>
<evidence type="ECO:0000313" key="4">
    <source>
        <dbReference type="Proteomes" id="UP000245956"/>
    </source>
</evidence>
<feature type="transmembrane region" description="Helical" evidence="2">
    <location>
        <begin position="359"/>
        <end position="378"/>
    </location>
</feature>
<feature type="transmembrane region" description="Helical" evidence="2">
    <location>
        <begin position="398"/>
        <end position="422"/>
    </location>
</feature>
<feature type="region of interest" description="Disordered" evidence="1">
    <location>
        <begin position="875"/>
        <end position="1007"/>
    </location>
</feature>
<feature type="transmembrane region" description="Helical" evidence="2">
    <location>
        <begin position="602"/>
        <end position="621"/>
    </location>
</feature>
<gene>
    <name evidence="3" type="ORF">PCL_00649</name>
</gene>
<feature type="transmembrane region" description="Helical" evidence="2">
    <location>
        <begin position="559"/>
        <end position="582"/>
    </location>
</feature>
<feature type="compositionally biased region" description="Pro residues" evidence="1">
    <location>
        <begin position="982"/>
        <end position="992"/>
    </location>
</feature>
<accession>A0A2U3E5H1</accession>
<proteinExistence type="predicted"/>
<keyword evidence="2" id="KW-1133">Transmembrane helix</keyword>
<dbReference type="Proteomes" id="UP000245956">
    <property type="component" value="Unassembled WGS sequence"/>
</dbReference>
<feature type="transmembrane region" description="Helical" evidence="2">
    <location>
        <begin position="442"/>
        <end position="460"/>
    </location>
</feature>
<dbReference type="AlphaFoldDB" id="A0A2U3E5H1"/>
<keyword evidence="2" id="KW-0472">Membrane</keyword>
<feature type="region of interest" description="Disordered" evidence="1">
    <location>
        <begin position="640"/>
        <end position="757"/>
    </location>
</feature>
<feature type="compositionally biased region" description="Basic and acidic residues" evidence="1">
    <location>
        <begin position="678"/>
        <end position="694"/>
    </location>
</feature>
<organism evidence="3 4">
    <name type="scientific">Purpureocillium lilacinum</name>
    <name type="common">Paecilomyces lilacinus</name>
    <dbReference type="NCBI Taxonomy" id="33203"/>
    <lineage>
        <taxon>Eukaryota</taxon>
        <taxon>Fungi</taxon>
        <taxon>Dikarya</taxon>
        <taxon>Ascomycota</taxon>
        <taxon>Pezizomycotina</taxon>
        <taxon>Sordariomycetes</taxon>
        <taxon>Hypocreomycetidae</taxon>
        <taxon>Hypocreales</taxon>
        <taxon>Ophiocordycipitaceae</taxon>
        <taxon>Purpureocillium</taxon>
    </lineage>
</organism>
<protein>
    <submittedName>
        <fullName evidence="3">Uncharacterized protein</fullName>
    </submittedName>
</protein>
<name>A0A2U3E5H1_PURLI</name>
<comment type="caution">
    <text evidence="3">The sequence shown here is derived from an EMBL/GenBank/DDBJ whole genome shotgun (WGS) entry which is preliminary data.</text>
</comment>
<sequence>MLSPRGLIGVAATAGSVHGPRKTVAMVDARVPTTAIRGLVAADEVNLLVRLPSGSAAVETPESPSLGCPEARTCTSASPGGNLTIAGQTPLQVDGETLLARFSRDTRMGKEEAEHDADAPHPCHGLSQMLDSFGHGPAAPSPAPVLHIAKLACHHRPLDGVVSEFLGLALVQVRLPGSLCRHRCGIKAERRDPVSSGAADGGGDHDIESMPTPPRHLELPQKVATLLSFTLRLHLDEIYPLQASEPFTSPGTPSYTIEPPSEPYPALTSHRIDDCGRHLPEDQLRQTTDGSSHGSSEVMAGDGWDRMLVRALHGVLIREAGLGPARGNATGGWEFSGNTTSSVINELRFAASKSVRTSFIILASFNALVGAALAFGIFWDCYSAAKRADPRFKLRPSLLGIIGPAETFPFVLACGIVVQGIIFAVSQSNGLQGLLILGCRPISQTLLPAIFIVPYIQLVFGVETIQRAFRRYPFPQRLKYTVPACLAIVVVGLIGTYVLTRFVLPPDFCFASLFWFVRRWALGCFVLTTTIASILLIGSVITLVRLYRTAGINETQRIAASWMACYMLLATATLAIMAPFFWSLHVDTSSNVQRYRAQLGMAATVAANLSGLTSGGLYIALRSRRLGRFGPKGYFEFDRQRPLTGAKRPSTPGGATYTKQIELPVSPVRLGKVGKPLMGDRVDEANVEEKRTESRPSTPTRPTAANTEGVGSGPDTAAPASFSVKEPEPAVARPRRPSAARDTYTLFPSSRQDGPDLKSTYILPAAAYDPATPPAAPASPVTTAPMAMTGLGGPSTDDVLLPPPGVRTSRHLRDLSAGSSAMVQIGLRVSNINDIPPVTSYYHSPYRGDSAYNGNFGLAISTDVGADPAPVPALPRLQTDMSTLAGPVDGAESTREEGPEKLLPPVPLSIAKKDAKSSATRAAINDAPTKEEAEITLSPSVYTPGESSPRSSPNSSPKSSPRGSPRGVAKGKGKAIARGAPARPPPAPPVPEWSPVDGTRVKSVEWI</sequence>
<feature type="transmembrane region" description="Helical" evidence="2">
    <location>
        <begin position="520"/>
        <end position="547"/>
    </location>
</feature>
<reference evidence="3 4" key="1">
    <citation type="journal article" date="2016" name="Front. Microbiol.">
        <title>Genome and transcriptome sequences reveal the specific parasitism of the nematophagous Purpureocillium lilacinum 36-1.</title>
        <authorList>
            <person name="Xie J."/>
            <person name="Li S."/>
            <person name="Mo C."/>
            <person name="Xiao X."/>
            <person name="Peng D."/>
            <person name="Wang G."/>
            <person name="Xiao Y."/>
        </authorList>
    </citation>
    <scope>NUCLEOTIDE SEQUENCE [LARGE SCALE GENOMIC DNA]</scope>
    <source>
        <strain evidence="3 4">36-1</strain>
    </source>
</reference>
<feature type="transmembrane region" description="Helical" evidence="2">
    <location>
        <begin position="480"/>
        <end position="500"/>
    </location>
</feature>
<keyword evidence="2" id="KW-0812">Transmembrane</keyword>
<evidence type="ECO:0000313" key="3">
    <source>
        <dbReference type="EMBL" id="PWI69737.1"/>
    </source>
</evidence>
<dbReference type="EMBL" id="LCWV01000011">
    <property type="protein sequence ID" value="PWI69737.1"/>
    <property type="molecule type" value="Genomic_DNA"/>
</dbReference>
<evidence type="ECO:0000256" key="1">
    <source>
        <dbReference type="SAM" id="MobiDB-lite"/>
    </source>
</evidence>
<feature type="compositionally biased region" description="Low complexity" evidence="1">
    <location>
        <begin position="944"/>
        <end position="968"/>
    </location>
</feature>